<dbReference type="InterPro" id="IPR002060">
    <property type="entry name" value="Squ/phyt_synthse"/>
</dbReference>
<keyword evidence="4" id="KW-1185">Reference proteome</keyword>
<dbReference type="PANTHER" id="PTHR31480">
    <property type="entry name" value="BIFUNCTIONAL LYCOPENE CYCLASE/PHYTOENE SYNTHASE"/>
    <property type="match status" value="1"/>
</dbReference>
<dbReference type="InterPro" id="IPR044843">
    <property type="entry name" value="Trans_IPPS_bact-type"/>
</dbReference>
<comment type="caution">
    <text evidence="3">The sequence shown here is derived from an EMBL/GenBank/DDBJ whole genome shotgun (WGS) entry which is preliminary data.</text>
</comment>
<dbReference type="SUPFAM" id="SSF48576">
    <property type="entry name" value="Terpenoid synthases"/>
    <property type="match status" value="1"/>
</dbReference>
<protein>
    <submittedName>
        <fullName evidence="3">Phytoene/squalene synthase family protein</fullName>
    </submittedName>
</protein>
<dbReference type="InterPro" id="IPR033904">
    <property type="entry name" value="Trans_IPPS_HH"/>
</dbReference>
<evidence type="ECO:0000313" key="4">
    <source>
        <dbReference type="Proteomes" id="UP001500483"/>
    </source>
</evidence>
<dbReference type="Proteomes" id="UP001500483">
    <property type="component" value="Unassembled WGS sequence"/>
</dbReference>
<evidence type="ECO:0000313" key="3">
    <source>
        <dbReference type="EMBL" id="GAA3358911.1"/>
    </source>
</evidence>
<evidence type="ECO:0000256" key="2">
    <source>
        <dbReference type="ARBA" id="ARBA00022679"/>
    </source>
</evidence>
<dbReference type="EMBL" id="BAAAYK010000038">
    <property type="protein sequence ID" value="GAA3358911.1"/>
    <property type="molecule type" value="Genomic_DNA"/>
</dbReference>
<dbReference type="PROSITE" id="PS01045">
    <property type="entry name" value="SQUALEN_PHYTOEN_SYN_2"/>
    <property type="match status" value="1"/>
</dbReference>
<gene>
    <name evidence="3" type="ORF">GCM10020366_32830</name>
</gene>
<sequence length="346" mass="38324">MRAALTSAARDPCASISTVDVPNRELRRPARETSPAARRELDAAGIHDPALRAAYTRCRALNAEHGRTYFLATRLLPTADRPAVHALYGFARWADDIVDDTTTPTDTRERELHQLDAALHRALHHRATDHPALAAVADTAHRYRLPTTLFTDFMRSMRMDLRITEYPTRAALDDYVHGSAGVIGLQVLPVLGTTGPREHAAPHAAALGFAFQLTNFLRDVGEDLDRGRVYLPADELAAFGVDTDRLHWCRRTGRPDAPVRRALSDQVARTRALYRSAEPGIALLHPAARPCVRTAHLLYGEILDLIVESGYQVFGHRLAVPTSRRLGVAAPRMLTALTTRALRSRR</sequence>
<dbReference type="InterPro" id="IPR019845">
    <property type="entry name" value="Squalene/phytoene_synthase_CS"/>
</dbReference>
<evidence type="ECO:0000256" key="1">
    <source>
        <dbReference type="ARBA" id="ARBA00004684"/>
    </source>
</evidence>
<comment type="pathway">
    <text evidence="1">Carotenoid biosynthesis; phytoene biosynthesis.</text>
</comment>
<name>A0ABP6RQV1_9PSEU</name>
<accession>A0ABP6RQV1</accession>
<reference evidence="4" key="1">
    <citation type="journal article" date="2019" name="Int. J. Syst. Evol. Microbiol.">
        <title>The Global Catalogue of Microorganisms (GCM) 10K type strain sequencing project: providing services to taxonomists for standard genome sequencing and annotation.</title>
        <authorList>
            <consortium name="The Broad Institute Genomics Platform"/>
            <consortium name="The Broad Institute Genome Sequencing Center for Infectious Disease"/>
            <person name="Wu L."/>
            <person name="Ma J."/>
        </authorList>
    </citation>
    <scope>NUCLEOTIDE SEQUENCE [LARGE SCALE GENOMIC DNA]</scope>
    <source>
        <strain evidence="4">JCM 9687</strain>
    </source>
</reference>
<dbReference type="SFLD" id="SFLDS00005">
    <property type="entry name" value="Isoprenoid_Synthase_Type_I"/>
    <property type="match status" value="1"/>
</dbReference>
<dbReference type="InterPro" id="IPR008949">
    <property type="entry name" value="Isoprenoid_synthase_dom_sf"/>
</dbReference>
<keyword evidence="2" id="KW-0808">Transferase</keyword>
<proteinExistence type="predicted"/>
<dbReference type="SFLD" id="SFLDG01018">
    <property type="entry name" value="Squalene/Phytoene_Synthase_Lik"/>
    <property type="match status" value="1"/>
</dbReference>
<organism evidence="3 4">
    <name type="scientific">Saccharopolyspora gregorii</name>
    <dbReference type="NCBI Taxonomy" id="33914"/>
    <lineage>
        <taxon>Bacteria</taxon>
        <taxon>Bacillati</taxon>
        <taxon>Actinomycetota</taxon>
        <taxon>Actinomycetes</taxon>
        <taxon>Pseudonocardiales</taxon>
        <taxon>Pseudonocardiaceae</taxon>
        <taxon>Saccharopolyspora</taxon>
    </lineage>
</organism>
<dbReference type="SFLD" id="SFLDG01212">
    <property type="entry name" value="Phytoene_synthase_like"/>
    <property type="match status" value="1"/>
</dbReference>
<dbReference type="Gene3D" id="1.10.600.10">
    <property type="entry name" value="Farnesyl Diphosphate Synthase"/>
    <property type="match status" value="1"/>
</dbReference>
<dbReference type="CDD" id="cd00683">
    <property type="entry name" value="Trans_IPPS_HH"/>
    <property type="match status" value="1"/>
</dbReference>
<dbReference type="Pfam" id="PF00494">
    <property type="entry name" value="SQS_PSY"/>
    <property type="match status" value="1"/>
</dbReference>